<name>A0A9W6WYV4_9STRA</name>
<evidence type="ECO:0000313" key="2">
    <source>
        <dbReference type="Proteomes" id="UP001165121"/>
    </source>
</evidence>
<sequence>MHEWHVRYEHLISENDDREELSVSLPIWYLPEDIRTSLFNCLRYHLASAPADYVTVLTEFMEELTDLQGLFDKEYINAIRNSDAAPGELELFAALQIHGCDVEVKTLNKTCTGVNSKL</sequence>
<accession>A0A9W6WYV4</accession>
<dbReference type="OrthoDB" id="125033at2759"/>
<protein>
    <submittedName>
        <fullName evidence="1">Unnamed protein product</fullName>
    </submittedName>
</protein>
<proteinExistence type="predicted"/>
<dbReference type="Proteomes" id="UP001165121">
    <property type="component" value="Unassembled WGS sequence"/>
</dbReference>
<keyword evidence="2" id="KW-1185">Reference proteome</keyword>
<gene>
    <name evidence="1" type="ORF">Pfra01_000362400</name>
</gene>
<comment type="caution">
    <text evidence="1">The sequence shown here is derived from an EMBL/GenBank/DDBJ whole genome shotgun (WGS) entry which is preliminary data.</text>
</comment>
<dbReference type="EMBL" id="BSXT01000278">
    <property type="protein sequence ID" value="GMF23226.1"/>
    <property type="molecule type" value="Genomic_DNA"/>
</dbReference>
<organism evidence="1 2">
    <name type="scientific">Phytophthora fragariaefolia</name>
    <dbReference type="NCBI Taxonomy" id="1490495"/>
    <lineage>
        <taxon>Eukaryota</taxon>
        <taxon>Sar</taxon>
        <taxon>Stramenopiles</taxon>
        <taxon>Oomycota</taxon>
        <taxon>Peronosporomycetes</taxon>
        <taxon>Peronosporales</taxon>
        <taxon>Peronosporaceae</taxon>
        <taxon>Phytophthora</taxon>
    </lineage>
</organism>
<reference evidence="1" key="1">
    <citation type="submission" date="2023-04" db="EMBL/GenBank/DDBJ databases">
        <title>Phytophthora fragariaefolia NBRC 109709.</title>
        <authorList>
            <person name="Ichikawa N."/>
            <person name="Sato H."/>
            <person name="Tonouchi N."/>
        </authorList>
    </citation>
    <scope>NUCLEOTIDE SEQUENCE</scope>
    <source>
        <strain evidence="1">NBRC 109709</strain>
    </source>
</reference>
<dbReference type="AlphaFoldDB" id="A0A9W6WYV4"/>
<evidence type="ECO:0000313" key="1">
    <source>
        <dbReference type="EMBL" id="GMF23226.1"/>
    </source>
</evidence>